<feature type="compositionally biased region" description="Basic and acidic residues" evidence="1">
    <location>
        <begin position="32"/>
        <end position="47"/>
    </location>
</feature>
<organism evidence="3 4">
    <name type="scientific">Ancylostoma ceylanicum</name>
    <dbReference type="NCBI Taxonomy" id="53326"/>
    <lineage>
        <taxon>Eukaryota</taxon>
        <taxon>Metazoa</taxon>
        <taxon>Ecdysozoa</taxon>
        <taxon>Nematoda</taxon>
        <taxon>Chromadorea</taxon>
        <taxon>Rhabditida</taxon>
        <taxon>Rhabditina</taxon>
        <taxon>Rhabditomorpha</taxon>
        <taxon>Strongyloidea</taxon>
        <taxon>Ancylostomatidae</taxon>
        <taxon>Ancylostomatinae</taxon>
        <taxon>Ancylostoma</taxon>
    </lineage>
</organism>
<gene>
    <name evidence="3" type="ORF">ANCCEY_06034</name>
</gene>
<evidence type="ECO:0000259" key="2">
    <source>
        <dbReference type="Pfam" id="PF21530"/>
    </source>
</evidence>
<feature type="region of interest" description="Disordered" evidence="1">
    <location>
        <begin position="1"/>
        <end position="47"/>
    </location>
</feature>
<protein>
    <recommendedName>
        <fullName evidence="2">DNA helicase Pif1-like 2B domain-containing protein</fullName>
    </recommendedName>
</protein>
<evidence type="ECO:0000313" key="4">
    <source>
        <dbReference type="Proteomes" id="UP000054495"/>
    </source>
</evidence>
<reference evidence="3 4" key="1">
    <citation type="submission" date="2013-05" db="EMBL/GenBank/DDBJ databases">
        <title>Draft genome of the parasitic nematode Anyclostoma ceylanicum.</title>
        <authorList>
            <person name="Mitreva M."/>
        </authorList>
    </citation>
    <scope>NUCLEOTIDE SEQUENCE [LARGE SCALE GENOMIC DNA]</scope>
</reference>
<evidence type="ECO:0000256" key="1">
    <source>
        <dbReference type="SAM" id="MobiDB-lite"/>
    </source>
</evidence>
<keyword evidence="4" id="KW-1185">Reference proteome</keyword>
<dbReference type="PANTHER" id="PTHR10492">
    <property type="match status" value="1"/>
</dbReference>
<dbReference type="InterPro" id="IPR049163">
    <property type="entry name" value="Pif1-like_2B_dom"/>
</dbReference>
<dbReference type="AlphaFoldDB" id="A0A0D6LSP8"/>
<dbReference type="EMBL" id="KE124924">
    <property type="protein sequence ID" value="EPB74884.1"/>
    <property type="molecule type" value="Genomic_DNA"/>
</dbReference>
<feature type="compositionally biased region" description="Basic and acidic residues" evidence="1">
    <location>
        <begin position="200"/>
        <end position="209"/>
    </location>
</feature>
<evidence type="ECO:0000313" key="3">
    <source>
        <dbReference type="EMBL" id="EPB74884.1"/>
    </source>
</evidence>
<feature type="region of interest" description="Disordered" evidence="1">
    <location>
        <begin position="195"/>
        <end position="220"/>
    </location>
</feature>
<dbReference type="Proteomes" id="UP000054495">
    <property type="component" value="Unassembled WGS sequence"/>
</dbReference>
<name>A0A0D6LSP8_9BILA</name>
<proteinExistence type="predicted"/>
<sequence length="220" mass="24445">MTGPPEKSRSILSERTSCSRHDIKGSTTLHRVGTDRGEQNERSLGMTDREVLTCPQKKTSTISEVDLPAVHNCDVEELNNLVLSRLPGEEIHLIGVDTPACEDEGIEGMSCDNEEHLHTLTRSNMPQYEIRLKRGAIIMFLRNIDVTSQLSSGTRLEFVQMRATYISNDDVRLRQSTTLFKSTIAMEDLLSGSCQGTARHTQERQHDSGGEDPCSSATNV</sequence>
<feature type="domain" description="DNA helicase Pif1-like 2B" evidence="2">
    <location>
        <begin position="115"/>
        <end position="160"/>
    </location>
</feature>
<accession>A0A0D6LSP8</accession>
<dbReference type="Pfam" id="PF21530">
    <property type="entry name" value="Pif1_2B_dom"/>
    <property type="match status" value="1"/>
</dbReference>